<comment type="caution">
    <text evidence="2">The sequence shown here is derived from an EMBL/GenBank/DDBJ whole genome shotgun (WGS) entry which is preliminary data.</text>
</comment>
<reference evidence="2" key="1">
    <citation type="journal article" date="2014" name="Int. J. Syst. Evol. Microbiol.">
        <title>Complete genome sequence of Corynebacterium casei LMG S-19264T (=DSM 44701T), isolated from a smear-ripened cheese.</title>
        <authorList>
            <consortium name="US DOE Joint Genome Institute (JGI-PGF)"/>
            <person name="Walter F."/>
            <person name="Albersmeier A."/>
            <person name="Kalinowski J."/>
            <person name="Ruckert C."/>
        </authorList>
    </citation>
    <scope>NUCLEOTIDE SEQUENCE</scope>
    <source>
        <strain evidence="2">CGMCC 1.15322</strain>
    </source>
</reference>
<organism evidence="2 3">
    <name type="scientific">Polaromonas eurypsychrophila</name>
    <dbReference type="NCBI Taxonomy" id="1614635"/>
    <lineage>
        <taxon>Bacteria</taxon>
        <taxon>Pseudomonadati</taxon>
        <taxon>Pseudomonadota</taxon>
        <taxon>Betaproteobacteria</taxon>
        <taxon>Burkholderiales</taxon>
        <taxon>Comamonadaceae</taxon>
        <taxon>Polaromonas</taxon>
    </lineage>
</organism>
<accession>A0A916S874</accession>
<dbReference type="AlphaFoldDB" id="A0A916S874"/>
<feature type="region of interest" description="Disordered" evidence="1">
    <location>
        <begin position="1"/>
        <end position="34"/>
    </location>
</feature>
<evidence type="ECO:0000313" key="3">
    <source>
        <dbReference type="Proteomes" id="UP000620596"/>
    </source>
</evidence>
<feature type="compositionally biased region" description="Low complexity" evidence="1">
    <location>
        <begin position="76"/>
        <end position="85"/>
    </location>
</feature>
<dbReference type="EMBL" id="BMIG01000002">
    <property type="protein sequence ID" value="GGA89472.1"/>
    <property type="molecule type" value="Genomic_DNA"/>
</dbReference>
<keyword evidence="3" id="KW-1185">Reference proteome</keyword>
<feature type="region of interest" description="Disordered" evidence="1">
    <location>
        <begin position="75"/>
        <end position="97"/>
    </location>
</feature>
<evidence type="ECO:0000313" key="2">
    <source>
        <dbReference type="EMBL" id="GGA89472.1"/>
    </source>
</evidence>
<dbReference type="Proteomes" id="UP000620596">
    <property type="component" value="Unassembled WGS sequence"/>
</dbReference>
<name>A0A916S874_9BURK</name>
<feature type="compositionally biased region" description="Basic and acidic residues" evidence="1">
    <location>
        <begin position="86"/>
        <end position="97"/>
    </location>
</feature>
<protein>
    <submittedName>
        <fullName evidence="2">Uncharacterized protein</fullName>
    </submittedName>
</protein>
<sequence length="97" mass="10661">MQITLDWPQGVTLPTDKREPEAESGTAMSRASAQRASVAQLLLVARLKARNRRDLAVDTLERGAHVIWVTCKSWFSSGGSSAKNSDSNKDTDAHRDH</sequence>
<dbReference type="RefSeq" id="WP_188706788.1">
    <property type="nucleotide sequence ID" value="NZ_BMIG01000002.1"/>
</dbReference>
<proteinExistence type="predicted"/>
<gene>
    <name evidence="2" type="ORF">GCM10011496_07850</name>
</gene>
<evidence type="ECO:0000256" key="1">
    <source>
        <dbReference type="SAM" id="MobiDB-lite"/>
    </source>
</evidence>
<reference evidence="2" key="2">
    <citation type="submission" date="2020-09" db="EMBL/GenBank/DDBJ databases">
        <authorList>
            <person name="Sun Q."/>
            <person name="Zhou Y."/>
        </authorList>
    </citation>
    <scope>NUCLEOTIDE SEQUENCE</scope>
    <source>
        <strain evidence="2">CGMCC 1.15322</strain>
    </source>
</reference>